<keyword evidence="6" id="KW-1185">Reference proteome</keyword>
<organism evidence="5 6">
    <name type="scientific">Halobellus ruber</name>
    <dbReference type="NCBI Taxonomy" id="2761102"/>
    <lineage>
        <taxon>Archaea</taxon>
        <taxon>Methanobacteriati</taxon>
        <taxon>Methanobacteriota</taxon>
        <taxon>Stenosarchaea group</taxon>
        <taxon>Halobacteria</taxon>
        <taxon>Halobacteriales</taxon>
        <taxon>Haloferacaceae</taxon>
        <taxon>Halobellus</taxon>
    </lineage>
</organism>
<feature type="region of interest" description="Disordered" evidence="3">
    <location>
        <begin position="425"/>
        <end position="551"/>
    </location>
</feature>
<evidence type="ECO:0000256" key="2">
    <source>
        <dbReference type="ARBA" id="ARBA00022840"/>
    </source>
</evidence>
<feature type="domain" description="CobQ/CobB/MinD/ParA nucleotide binding" evidence="4">
    <location>
        <begin position="6"/>
        <end position="174"/>
    </location>
</feature>
<dbReference type="GO" id="GO:0009898">
    <property type="term" value="C:cytoplasmic side of plasma membrane"/>
    <property type="evidence" value="ECO:0007669"/>
    <property type="project" value="TreeGrafter"/>
</dbReference>
<keyword evidence="2" id="KW-0067">ATP-binding</keyword>
<feature type="region of interest" description="Disordered" evidence="3">
    <location>
        <begin position="214"/>
        <end position="356"/>
    </location>
</feature>
<feature type="compositionally biased region" description="Low complexity" evidence="3">
    <location>
        <begin position="438"/>
        <end position="493"/>
    </location>
</feature>
<dbReference type="PANTHER" id="PTHR43384:SF6">
    <property type="entry name" value="SEPTUM SITE-DETERMINING PROTEIN MIND HOMOLOG, CHLOROPLASTIC"/>
    <property type="match status" value="1"/>
</dbReference>
<evidence type="ECO:0000256" key="3">
    <source>
        <dbReference type="SAM" id="MobiDB-lite"/>
    </source>
</evidence>
<dbReference type="PANTHER" id="PTHR43384">
    <property type="entry name" value="SEPTUM SITE-DETERMINING PROTEIN MIND HOMOLOG, CHLOROPLASTIC-RELATED"/>
    <property type="match status" value="1"/>
</dbReference>
<dbReference type="Proteomes" id="UP000546257">
    <property type="component" value="Unassembled WGS sequence"/>
</dbReference>
<sequence>MSNVYTVVGVTSGVGATETTAGLGRALADSGEGVLLIDWDRSTPDLAARMGLPDPEFTIRDLETGEMRMGEVAYTGQSGVRFLPGCSVDESSPDDGRIDLAGIVGDLDGVDATILIDTGEAFTPAAADAFEASDGVLVVSTPDSTARRHAAVLRESLRNDGHRPLGTVLNRTEDTAPDADGVLARVPEVDNFGTLPGGSDDARADAYRRLADELERVESAPDTDGTRSTVAAGPTAVEQQSADGFVTPSLADPSDRAAGPSSGHSSATAADDGEREVDGGAGGEQGAVGSGDGRESATDAAGEVERGASTAGNEHEARATSTTTEADDDPAADAAAPATAAEGGSQAASTDGDDDRMRVSRRAALTLITGLLAAVSGGSLWIDSEDDGSAESSPETASEEVVGFGYGGTPITEGGAAAMSTATGIATTEDGGTGGGSNPSTSTPTTTATETTATPTNTTTATPTDTTTATPTNATTATRTPTSTPTSAPSAPQGGAGGPAGGGSGGAESTTSTAASTSTTTTTTTSTPTDDGDNDDYGEVGYGEGGYGGTV</sequence>
<feature type="compositionally biased region" description="Gly residues" evidence="3">
    <location>
        <begin position="279"/>
        <end position="291"/>
    </location>
</feature>
<dbReference type="GO" id="GO:0016887">
    <property type="term" value="F:ATP hydrolysis activity"/>
    <property type="evidence" value="ECO:0007669"/>
    <property type="project" value="TreeGrafter"/>
</dbReference>
<dbReference type="GO" id="GO:0005829">
    <property type="term" value="C:cytosol"/>
    <property type="evidence" value="ECO:0007669"/>
    <property type="project" value="TreeGrafter"/>
</dbReference>
<evidence type="ECO:0000313" key="6">
    <source>
        <dbReference type="Proteomes" id="UP000546257"/>
    </source>
</evidence>
<feature type="compositionally biased region" description="Gly residues" evidence="3">
    <location>
        <begin position="494"/>
        <end position="506"/>
    </location>
</feature>
<dbReference type="SUPFAM" id="SSF52540">
    <property type="entry name" value="P-loop containing nucleoside triphosphate hydrolases"/>
    <property type="match status" value="1"/>
</dbReference>
<dbReference type="InterPro" id="IPR050625">
    <property type="entry name" value="ParA/MinD_ATPase"/>
</dbReference>
<comment type="caution">
    <text evidence="5">The sequence shown here is derived from an EMBL/GenBank/DDBJ whole genome shotgun (WGS) entry which is preliminary data.</text>
</comment>
<gene>
    <name evidence="5" type="ORF">H5V44_09905</name>
</gene>
<dbReference type="GO" id="GO:0051782">
    <property type="term" value="P:negative regulation of cell division"/>
    <property type="evidence" value="ECO:0007669"/>
    <property type="project" value="TreeGrafter"/>
</dbReference>
<feature type="compositionally biased region" description="Low complexity" evidence="3">
    <location>
        <begin position="507"/>
        <end position="529"/>
    </location>
</feature>
<evidence type="ECO:0000256" key="1">
    <source>
        <dbReference type="ARBA" id="ARBA00022741"/>
    </source>
</evidence>
<proteinExistence type="predicted"/>
<keyword evidence="1" id="KW-0547">Nucleotide-binding</keyword>
<accession>A0A7J9SKN6</accession>
<dbReference type="AlphaFoldDB" id="A0A7J9SKN6"/>
<dbReference type="Pfam" id="PF01656">
    <property type="entry name" value="CbiA"/>
    <property type="match status" value="1"/>
</dbReference>
<dbReference type="EMBL" id="JACKXD010000003">
    <property type="protein sequence ID" value="MBB6646596.1"/>
    <property type="molecule type" value="Genomic_DNA"/>
</dbReference>
<dbReference type="InterPro" id="IPR002586">
    <property type="entry name" value="CobQ/CobB/MinD/ParA_Nub-bd_dom"/>
</dbReference>
<feature type="compositionally biased region" description="Low complexity" evidence="3">
    <location>
        <begin position="332"/>
        <end position="350"/>
    </location>
</feature>
<dbReference type="RefSeq" id="WP_185192961.1">
    <property type="nucleotide sequence ID" value="NZ_JACKXD010000003.1"/>
</dbReference>
<protein>
    <recommendedName>
        <fullName evidence="4">CobQ/CobB/MinD/ParA nucleotide binding domain-containing protein</fullName>
    </recommendedName>
</protein>
<feature type="compositionally biased region" description="Gly residues" evidence="3">
    <location>
        <begin position="540"/>
        <end position="551"/>
    </location>
</feature>
<dbReference type="GO" id="GO:0005524">
    <property type="term" value="F:ATP binding"/>
    <property type="evidence" value="ECO:0007669"/>
    <property type="project" value="UniProtKB-KW"/>
</dbReference>
<dbReference type="InterPro" id="IPR027417">
    <property type="entry name" value="P-loop_NTPase"/>
</dbReference>
<dbReference type="Gene3D" id="3.40.50.300">
    <property type="entry name" value="P-loop containing nucleotide triphosphate hydrolases"/>
    <property type="match status" value="1"/>
</dbReference>
<reference evidence="5 6" key="1">
    <citation type="submission" date="2020-08" db="EMBL/GenBank/DDBJ databases">
        <authorList>
            <person name="Seo M.-J."/>
        </authorList>
    </citation>
    <scope>NUCLEOTIDE SEQUENCE [LARGE SCALE GENOMIC DNA]</scope>
    <source>
        <strain evidence="5 6">MBLA0160</strain>
    </source>
</reference>
<evidence type="ECO:0000259" key="4">
    <source>
        <dbReference type="Pfam" id="PF01656"/>
    </source>
</evidence>
<name>A0A7J9SKN6_9EURY</name>
<evidence type="ECO:0000313" key="5">
    <source>
        <dbReference type="EMBL" id="MBB6646596.1"/>
    </source>
</evidence>